<dbReference type="Pfam" id="PF02628">
    <property type="entry name" value="COX15-CtaA"/>
    <property type="match status" value="1"/>
</dbReference>
<keyword evidence="6" id="KW-0560">Oxidoreductase</keyword>
<keyword evidence="5 12" id="KW-1133">Transmembrane helix</keyword>
<comment type="subcellular location">
    <subcellularLocation>
        <location evidence="2">Membrane</location>
        <topology evidence="2">Multi-pass membrane protein</topology>
    </subcellularLocation>
</comment>
<dbReference type="GO" id="GO:0006784">
    <property type="term" value="P:heme A biosynthetic process"/>
    <property type="evidence" value="ECO:0007669"/>
    <property type="project" value="InterPro"/>
</dbReference>
<keyword evidence="3 12" id="KW-0812">Transmembrane</keyword>
<feature type="transmembrane region" description="Helical" evidence="12">
    <location>
        <begin position="368"/>
        <end position="386"/>
    </location>
</feature>
<evidence type="ECO:0000313" key="14">
    <source>
        <dbReference type="Proteomes" id="UP001152523"/>
    </source>
</evidence>
<accession>A0AAV0EJ40</accession>
<evidence type="ECO:0000256" key="4">
    <source>
        <dbReference type="ARBA" id="ARBA00022723"/>
    </source>
</evidence>
<dbReference type="InterPro" id="IPR023754">
    <property type="entry name" value="HemeA_Synthase_type2"/>
</dbReference>
<feature type="transmembrane region" description="Helical" evidence="12">
    <location>
        <begin position="193"/>
        <end position="211"/>
    </location>
</feature>
<dbReference type="AlphaFoldDB" id="A0AAV0EJ40"/>
<evidence type="ECO:0000256" key="8">
    <source>
        <dbReference type="ARBA" id="ARBA00023133"/>
    </source>
</evidence>
<evidence type="ECO:0000313" key="13">
    <source>
        <dbReference type="EMBL" id="CAH9122084.1"/>
    </source>
</evidence>
<dbReference type="PANTHER" id="PTHR23289:SF2">
    <property type="entry name" value="CYTOCHROME C OXIDASE ASSEMBLY PROTEIN COX15 HOMOLOG"/>
    <property type="match status" value="1"/>
</dbReference>
<keyword evidence="9 12" id="KW-0472">Membrane</keyword>
<evidence type="ECO:0000256" key="3">
    <source>
        <dbReference type="ARBA" id="ARBA00022692"/>
    </source>
</evidence>
<feature type="transmembrane region" description="Helical" evidence="12">
    <location>
        <begin position="305"/>
        <end position="325"/>
    </location>
</feature>
<protein>
    <recommendedName>
        <fullName evidence="15">Cytochrome c oxidase assembly protein COX15</fullName>
    </recommendedName>
</protein>
<feature type="transmembrane region" description="Helical" evidence="12">
    <location>
        <begin position="427"/>
        <end position="447"/>
    </location>
</feature>
<feature type="transmembrane region" description="Helical" evidence="12">
    <location>
        <begin position="398"/>
        <end position="421"/>
    </location>
</feature>
<name>A0AAV0EJ40_9ASTE</name>
<dbReference type="GO" id="GO:0120547">
    <property type="term" value="F:heme A synthase activity"/>
    <property type="evidence" value="ECO:0007669"/>
    <property type="project" value="UniProtKB-EC"/>
</dbReference>
<evidence type="ECO:0000256" key="11">
    <source>
        <dbReference type="ARBA" id="ARBA00048044"/>
    </source>
</evidence>
<evidence type="ECO:0000256" key="6">
    <source>
        <dbReference type="ARBA" id="ARBA00023002"/>
    </source>
</evidence>
<reference evidence="13" key="1">
    <citation type="submission" date="2022-07" db="EMBL/GenBank/DDBJ databases">
        <authorList>
            <person name="Macas J."/>
            <person name="Novak P."/>
            <person name="Neumann P."/>
        </authorList>
    </citation>
    <scope>NUCLEOTIDE SEQUENCE</scope>
</reference>
<dbReference type="GO" id="GO:0005743">
    <property type="term" value="C:mitochondrial inner membrane"/>
    <property type="evidence" value="ECO:0007669"/>
    <property type="project" value="TreeGrafter"/>
</dbReference>
<organism evidence="13 14">
    <name type="scientific">Cuscuta epithymum</name>
    <dbReference type="NCBI Taxonomy" id="186058"/>
    <lineage>
        <taxon>Eukaryota</taxon>
        <taxon>Viridiplantae</taxon>
        <taxon>Streptophyta</taxon>
        <taxon>Embryophyta</taxon>
        <taxon>Tracheophyta</taxon>
        <taxon>Spermatophyta</taxon>
        <taxon>Magnoliopsida</taxon>
        <taxon>eudicotyledons</taxon>
        <taxon>Gunneridae</taxon>
        <taxon>Pentapetalae</taxon>
        <taxon>asterids</taxon>
        <taxon>lamiids</taxon>
        <taxon>Solanales</taxon>
        <taxon>Convolvulaceae</taxon>
        <taxon>Cuscuteae</taxon>
        <taxon>Cuscuta</taxon>
        <taxon>Cuscuta subgen. Cuscuta</taxon>
    </lineage>
</organism>
<feature type="transmembrane region" description="Helical" evidence="12">
    <location>
        <begin position="223"/>
        <end position="241"/>
    </location>
</feature>
<keyword evidence="7" id="KW-0408">Iron</keyword>
<dbReference type="PANTHER" id="PTHR23289">
    <property type="entry name" value="CYTOCHROME C OXIDASE ASSEMBLY PROTEIN COX15"/>
    <property type="match status" value="1"/>
</dbReference>
<dbReference type="Proteomes" id="UP001152523">
    <property type="component" value="Unassembled WGS sequence"/>
</dbReference>
<dbReference type="EMBL" id="CAMAPF010000923">
    <property type="protein sequence ID" value="CAH9122084.1"/>
    <property type="molecule type" value="Genomic_DNA"/>
</dbReference>
<comment type="caution">
    <text evidence="13">The sequence shown here is derived from an EMBL/GenBank/DDBJ whole genome shotgun (WGS) entry which is preliminary data.</text>
</comment>
<evidence type="ECO:0000256" key="1">
    <source>
        <dbReference type="ARBA" id="ARBA00001970"/>
    </source>
</evidence>
<comment type="cofactor">
    <cofactor evidence="1">
        <name>heme b</name>
        <dbReference type="ChEBI" id="CHEBI:60344"/>
    </cofactor>
</comment>
<sequence>MREKSLLLIFRQNKTLGSKISSNLSRWLNPTLSQSSEQYRLLSSIAKLAPLSRNSVTRSFVNYGFRSFHQFNHKGYRQSYTNFSTSTVAETKEGLKLLVTGGPHAQKVVGIWLFASAAWVFSMVVLGGVTRLTRSGLSMTDWKFTGSLPPLSDEEWVVEFEKYKQSPEYKRVNKGMEMEDFKFIYWMEYAHRMWGRGLGIMFALPFSYFLRKGYITVRLGLRLSALFALGAGQGLIGWWMVKSGLEDPPSEYVIPRVSPYRLAAHLTSAFAIYCGLFWTGLSVVMPEPPAESLAWVQGAAKVKRLALPVGILVGLTAISGAFVAGNDAGHAFNTFPKMGDQWIPDDVFSVKPLIRNFFENTATVQLDHRILATATLASIGGLWWATRKLDIHPAIRSLIGSTVGMAALQVSLGISTLLSYVPVSLGTAHQAGALTLLTLMVLLNHTVRRPSLNLLKSLPPITRTV</sequence>
<evidence type="ECO:0000256" key="9">
    <source>
        <dbReference type="ARBA" id="ARBA00023136"/>
    </source>
</evidence>
<dbReference type="GO" id="GO:0046872">
    <property type="term" value="F:metal ion binding"/>
    <property type="evidence" value="ECO:0007669"/>
    <property type="project" value="UniProtKB-KW"/>
</dbReference>
<evidence type="ECO:0000256" key="5">
    <source>
        <dbReference type="ARBA" id="ARBA00022989"/>
    </source>
</evidence>
<gene>
    <name evidence="13" type="ORF">CEPIT_LOCUS24206</name>
</gene>
<comment type="pathway">
    <text evidence="10">Porphyrin-containing compound metabolism; heme A biosynthesis; heme A from heme O: step 1/1.</text>
</comment>
<feature type="transmembrane region" description="Helical" evidence="12">
    <location>
        <begin position="261"/>
        <end position="284"/>
    </location>
</feature>
<evidence type="ECO:0000256" key="2">
    <source>
        <dbReference type="ARBA" id="ARBA00004141"/>
    </source>
</evidence>
<evidence type="ECO:0000256" key="7">
    <source>
        <dbReference type="ARBA" id="ARBA00023004"/>
    </source>
</evidence>
<keyword evidence="14" id="KW-1185">Reference proteome</keyword>
<keyword evidence="8" id="KW-0350">Heme biosynthesis</keyword>
<dbReference type="InterPro" id="IPR003780">
    <property type="entry name" value="COX15/CtaA_fam"/>
</dbReference>
<dbReference type="HAMAP" id="MF_01665">
    <property type="entry name" value="HemeA_synth_type2"/>
    <property type="match status" value="1"/>
</dbReference>
<evidence type="ECO:0000256" key="12">
    <source>
        <dbReference type="SAM" id="Phobius"/>
    </source>
</evidence>
<comment type="catalytic activity">
    <reaction evidence="11">
        <text>Fe(II)-heme o + 2 A + H2O = Fe(II)-heme a + 2 AH2</text>
        <dbReference type="Rhea" id="RHEA:63388"/>
        <dbReference type="ChEBI" id="CHEBI:13193"/>
        <dbReference type="ChEBI" id="CHEBI:15377"/>
        <dbReference type="ChEBI" id="CHEBI:17499"/>
        <dbReference type="ChEBI" id="CHEBI:60530"/>
        <dbReference type="ChEBI" id="CHEBI:61715"/>
        <dbReference type="EC" id="1.17.99.9"/>
    </reaction>
    <physiologicalReaction direction="left-to-right" evidence="11">
        <dbReference type="Rhea" id="RHEA:63389"/>
    </physiologicalReaction>
</comment>
<feature type="transmembrane region" description="Helical" evidence="12">
    <location>
        <begin position="108"/>
        <end position="129"/>
    </location>
</feature>
<dbReference type="GO" id="GO:0016653">
    <property type="term" value="F:oxidoreductase activity, acting on NAD(P)H, heme protein as acceptor"/>
    <property type="evidence" value="ECO:0007669"/>
    <property type="project" value="TreeGrafter"/>
</dbReference>
<evidence type="ECO:0008006" key="15">
    <source>
        <dbReference type="Google" id="ProtNLM"/>
    </source>
</evidence>
<proteinExistence type="inferred from homology"/>
<evidence type="ECO:0000256" key="10">
    <source>
        <dbReference type="ARBA" id="ARBA00044501"/>
    </source>
</evidence>
<keyword evidence="4" id="KW-0479">Metal-binding</keyword>